<keyword evidence="1" id="KW-0472">Membrane</keyword>
<name>A0ABU4AMZ4_9HYPH</name>
<keyword evidence="1" id="KW-1133">Transmembrane helix</keyword>
<dbReference type="Proteomes" id="UP001185659">
    <property type="component" value="Unassembled WGS sequence"/>
</dbReference>
<keyword evidence="4" id="KW-1185">Reference proteome</keyword>
<evidence type="ECO:0000256" key="1">
    <source>
        <dbReference type="SAM" id="Phobius"/>
    </source>
</evidence>
<dbReference type="EMBL" id="JAWLIP010000007">
    <property type="protein sequence ID" value="MDV6227605.1"/>
    <property type="molecule type" value="Genomic_DNA"/>
</dbReference>
<dbReference type="InterPro" id="IPR002477">
    <property type="entry name" value="Peptidoglycan-bd-like"/>
</dbReference>
<proteinExistence type="predicted"/>
<reference evidence="3 4" key="1">
    <citation type="submission" date="2023-10" db="EMBL/GenBank/DDBJ databases">
        <authorList>
            <person name="Venkata Ramana C."/>
            <person name="Sasikala C."/>
            <person name="Dhurka M."/>
        </authorList>
    </citation>
    <scope>NUCLEOTIDE SEQUENCE [LARGE SCALE GENOMIC DNA]</scope>
    <source>
        <strain evidence="3 4">KCTC 32151</strain>
    </source>
</reference>
<dbReference type="InterPro" id="IPR036365">
    <property type="entry name" value="PGBD-like_sf"/>
</dbReference>
<dbReference type="Gene3D" id="1.10.101.10">
    <property type="entry name" value="PGBD-like superfamily/PGBD"/>
    <property type="match status" value="2"/>
</dbReference>
<sequence>MKNTARRPEPEVTFGTLLRAGAAGAGMAIARNPIAVGGATAFAVAFSFVSANALWYQPHFHAGALISTREPVFVETTPAPTFPAAVEDVPSQAPRQIAPDRDTTGAIPVQRPDVLQGGDPVVRKVQKVLEDLGLYHGTIDGLQGAATRTAIGNYRRIVGLDSNPVVDEALLRQLGLSNATPVMEQAPGTPSVVQTPTVVPIPTPRPAYQPQAVQAQPAMATRPQTVSVPVPAAEVPQPRVQTAALEAVEADPTIMRVQAGLKAFGNDAITVDGILGQDTQTAIREFQSLFGLPVTGRPDDTFLAKMREVGLTN</sequence>
<evidence type="ECO:0000313" key="3">
    <source>
        <dbReference type="EMBL" id="MDV6227605.1"/>
    </source>
</evidence>
<comment type="caution">
    <text evidence="3">The sequence shown here is derived from an EMBL/GenBank/DDBJ whole genome shotgun (WGS) entry which is preliminary data.</text>
</comment>
<feature type="domain" description="Peptidoglycan binding-like" evidence="2">
    <location>
        <begin position="120"/>
        <end position="174"/>
    </location>
</feature>
<evidence type="ECO:0000259" key="2">
    <source>
        <dbReference type="Pfam" id="PF01471"/>
    </source>
</evidence>
<feature type="transmembrane region" description="Helical" evidence="1">
    <location>
        <begin position="36"/>
        <end position="56"/>
    </location>
</feature>
<gene>
    <name evidence="3" type="ORF">R2G56_14995</name>
</gene>
<organism evidence="3 4">
    <name type="scientific">Nitratireductor aquimarinus</name>
    <dbReference type="NCBI Taxonomy" id="889300"/>
    <lineage>
        <taxon>Bacteria</taxon>
        <taxon>Pseudomonadati</taxon>
        <taxon>Pseudomonadota</taxon>
        <taxon>Alphaproteobacteria</taxon>
        <taxon>Hyphomicrobiales</taxon>
        <taxon>Phyllobacteriaceae</taxon>
        <taxon>Nitratireductor</taxon>
    </lineage>
</organism>
<protein>
    <submittedName>
        <fullName evidence="3">Peptidoglycan-binding protein</fullName>
    </submittedName>
</protein>
<feature type="domain" description="Peptidoglycan binding-like" evidence="2">
    <location>
        <begin position="253"/>
        <end position="306"/>
    </location>
</feature>
<accession>A0ABU4AMZ4</accession>
<dbReference type="SUPFAM" id="SSF47090">
    <property type="entry name" value="PGBD-like"/>
    <property type="match status" value="2"/>
</dbReference>
<dbReference type="RefSeq" id="WP_317561827.1">
    <property type="nucleotide sequence ID" value="NZ_JAWLIP010000007.1"/>
</dbReference>
<keyword evidence="1" id="KW-0812">Transmembrane</keyword>
<dbReference type="Pfam" id="PF01471">
    <property type="entry name" value="PG_binding_1"/>
    <property type="match status" value="2"/>
</dbReference>
<dbReference type="InterPro" id="IPR036366">
    <property type="entry name" value="PGBDSf"/>
</dbReference>
<evidence type="ECO:0000313" key="4">
    <source>
        <dbReference type="Proteomes" id="UP001185659"/>
    </source>
</evidence>